<comment type="caution">
    <text evidence="1">The sequence shown here is derived from an EMBL/GenBank/DDBJ whole genome shotgun (WGS) entry which is preliminary data.</text>
</comment>
<proteinExistence type="predicted"/>
<protein>
    <submittedName>
        <fullName evidence="1">Uncharacterized protein</fullName>
    </submittedName>
</protein>
<evidence type="ECO:0000313" key="2">
    <source>
        <dbReference type="Proteomes" id="UP000237347"/>
    </source>
</evidence>
<keyword evidence="2" id="KW-1185">Reference proteome</keyword>
<dbReference type="Proteomes" id="UP000237347">
    <property type="component" value="Unassembled WGS sequence"/>
</dbReference>
<sequence length="232" mass="26303">MTFCISSYNQFGMVDGGAHEAGGGRKNKIHWTQYEELMQFIPSLPYKCSILCGPGDWNWDGGIWPSWSWLYLDKMARSLSPPTSLMGTASPISFKSSCVAKEIKRLIYQGLGLYHLPDGEARPELAEAECKHALQPGWQAVHIETCRVELSHLRYRGSKENTPFSIQHHAIKEHLAFQKVRHIQSPILKPTPKKGNHKKNIEAVSCKLEVCSIDQYNWSVSMLLTDEMKMLS</sequence>
<dbReference type="AlphaFoldDB" id="A0AAW0IVI2"/>
<organism evidence="1 2">
    <name type="scientific">Quercus suber</name>
    <name type="common">Cork oak</name>
    <dbReference type="NCBI Taxonomy" id="58331"/>
    <lineage>
        <taxon>Eukaryota</taxon>
        <taxon>Viridiplantae</taxon>
        <taxon>Streptophyta</taxon>
        <taxon>Embryophyta</taxon>
        <taxon>Tracheophyta</taxon>
        <taxon>Spermatophyta</taxon>
        <taxon>Magnoliopsida</taxon>
        <taxon>eudicotyledons</taxon>
        <taxon>Gunneridae</taxon>
        <taxon>Pentapetalae</taxon>
        <taxon>rosids</taxon>
        <taxon>fabids</taxon>
        <taxon>Fagales</taxon>
        <taxon>Fagaceae</taxon>
        <taxon>Quercus</taxon>
    </lineage>
</organism>
<gene>
    <name evidence="1" type="ORF">CFP56_041212</name>
</gene>
<reference evidence="1 2" key="1">
    <citation type="journal article" date="2018" name="Sci. Data">
        <title>The draft genome sequence of cork oak.</title>
        <authorList>
            <person name="Ramos A.M."/>
            <person name="Usie A."/>
            <person name="Barbosa P."/>
            <person name="Barros P.M."/>
            <person name="Capote T."/>
            <person name="Chaves I."/>
            <person name="Simoes F."/>
            <person name="Abreu I."/>
            <person name="Carrasquinho I."/>
            <person name="Faro C."/>
            <person name="Guimaraes J.B."/>
            <person name="Mendonca D."/>
            <person name="Nobrega F."/>
            <person name="Rodrigues L."/>
            <person name="Saibo N.J.M."/>
            <person name="Varela M.C."/>
            <person name="Egas C."/>
            <person name="Matos J."/>
            <person name="Miguel C.M."/>
            <person name="Oliveira M.M."/>
            <person name="Ricardo C.P."/>
            <person name="Goncalves S."/>
        </authorList>
    </citation>
    <scope>NUCLEOTIDE SEQUENCE [LARGE SCALE GENOMIC DNA]</scope>
    <source>
        <strain evidence="2">cv. HL8</strain>
    </source>
</reference>
<evidence type="ECO:0000313" key="1">
    <source>
        <dbReference type="EMBL" id="KAK7818545.1"/>
    </source>
</evidence>
<dbReference type="EMBL" id="PKMF04000822">
    <property type="protein sequence ID" value="KAK7818545.1"/>
    <property type="molecule type" value="Genomic_DNA"/>
</dbReference>
<name>A0AAW0IVI2_QUESU</name>
<accession>A0AAW0IVI2</accession>